<evidence type="ECO:0000313" key="6">
    <source>
        <dbReference type="EMBL" id="TFY55732.1"/>
    </source>
</evidence>
<dbReference type="SUPFAM" id="SSF53383">
    <property type="entry name" value="PLP-dependent transferases"/>
    <property type="match status" value="1"/>
</dbReference>
<reference evidence="6 7" key="1">
    <citation type="submission" date="2019-01" db="EMBL/GenBank/DDBJ databases">
        <title>Genome sequencing of the rare red list fungi Fomitopsis rosea.</title>
        <authorList>
            <person name="Buettner E."/>
            <person name="Kellner H."/>
        </authorList>
    </citation>
    <scope>NUCLEOTIDE SEQUENCE [LARGE SCALE GENOMIC DNA]</scope>
    <source>
        <strain evidence="6 7">DSM 105464</strain>
    </source>
</reference>
<dbReference type="PANTHER" id="PTHR11999">
    <property type="entry name" value="GROUP II PYRIDOXAL-5-PHOSPHATE DECARBOXYLASE"/>
    <property type="match status" value="1"/>
</dbReference>
<dbReference type="InterPro" id="IPR002129">
    <property type="entry name" value="PyrdxlP-dep_de-COase"/>
</dbReference>
<sequence length="74" mass="8234">MHSLDVKASLVLGLQFRILNVKPEDEYALRGEMLRAALEEDVARGKHVFFLIGTVGTTSSGAIDRLDEISEYLQ</sequence>
<comment type="cofactor">
    <cofactor evidence="1 5">
        <name>pyridoxal 5'-phosphate</name>
        <dbReference type="ChEBI" id="CHEBI:597326"/>
    </cofactor>
</comment>
<dbReference type="Pfam" id="PF00282">
    <property type="entry name" value="Pyridoxal_deC"/>
    <property type="match status" value="1"/>
</dbReference>
<dbReference type="Proteomes" id="UP000298390">
    <property type="component" value="Unassembled WGS sequence"/>
</dbReference>
<proteinExistence type="inferred from homology"/>
<dbReference type="GO" id="GO:0016831">
    <property type="term" value="F:carboxy-lyase activity"/>
    <property type="evidence" value="ECO:0007669"/>
    <property type="project" value="UniProtKB-KW"/>
</dbReference>
<dbReference type="InterPro" id="IPR015424">
    <property type="entry name" value="PyrdxlP-dep_Trfase"/>
</dbReference>
<protein>
    <submittedName>
        <fullName evidence="6">Uncharacterized protein</fullName>
    </submittedName>
</protein>
<gene>
    <name evidence="6" type="ORF">EVJ58_g8061</name>
</gene>
<dbReference type="EMBL" id="SEKV01000565">
    <property type="protein sequence ID" value="TFY55732.1"/>
    <property type="molecule type" value="Genomic_DNA"/>
</dbReference>
<evidence type="ECO:0000256" key="4">
    <source>
        <dbReference type="ARBA" id="ARBA00023239"/>
    </source>
</evidence>
<keyword evidence="3 5" id="KW-0663">Pyridoxal phosphate</keyword>
<dbReference type="InterPro" id="IPR010977">
    <property type="entry name" value="Aromatic_deC"/>
</dbReference>
<evidence type="ECO:0000256" key="5">
    <source>
        <dbReference type="RuleBase" id="RU000382"/>
    </source>
</evidence>
<evidence type="ECO:0000256" key="3">
    <source>
        <dbReference type="ARBA" id="ARBA00022898"/>
    </source>
</evidence>
<comment type="caution">
    <text evidence="6">The sequence shown here is derived from an EMBL/GenBank/DDBJ whole genome shotgun (WGS) entry which is preliminary data.</text>
</comment>
<evidence type="ECO:0000256" key="1">
    <source>
        <dbReference type="ARBA" id="ARBA00001933"/>
    </source>
</evidence>
<evidence type="ECO:0000313" key="7">
    <source>
        <dbReference type="Proteomes" id="UP000298390"/>
    </source>
</evidence>
<name>A0A4Y9Y106_9APHY</name>
<keyword evidence="4 5" id="KW-0456">Lyase</keyword>
<accession>A0A4Y9Y106</accession>
<evidence type="ECO:0000256" key="2">
    <source>
        <dbReference type="ARBA" id="ARBA00022793"/>
    </source>
</evidence>
<dbReference type="STRING" id="34475.A0A4Y9Y106"/>
<dbReference type="GO" id="GO:0019752">
    <property type="term" value="P:carboxylic acid metabolic process"/>
    <property type="evidence" value="ECO:0007669"/>
    <property type="project" value="InterPro"/>
</dbReference>
<keyword evidence="2" id="KW-0210">Decarboxylase</keyword>
<dbReference type="Gene3D" id="3.40.640.10">
    <property type="entry name" value="Type I PLP-dependent aspartate aminotransferase-like (Major domain)"/>
    <property type="match status" value="1"/>
</dbReference>
<dbReference type="GO" id="GO:0005737">
    <property type="term" value="C:cytoplasm"/>
    <property type="evidence" value="ECO:0007669"/>
    <property type="project" value="TreeGrafter"/>
</dbReference>
<organism evidence="6 7">
    <name type="scientific">Rhodofomes roseus</name>
    <dbReference type="NCBI Taxonomy" id="34475"/>
    <lineage>
        <taxon>Eukaryota</taxon>
        <taxon>Fungi</taxon>
        <taxon>Dikarya</taxon>
        <taxon>Basidiomycota</taxon>
        <taxon>Agaricomycotina</taxon>
        <taxon>Agaricomycetes</taxon>
        <taxon>Polyporales</taxon>
        <taxon>Rhodofomes</taxon>
    </lineage>
</organism>
<dbReference type="GO" id="GO:0030170">
    <property type="term" value="F:pyridoxal phosphate binding"/>
    <property type="evidence" value="ECO:0007669"/>
    <property type="project" value="InterPro"/>
</dbReference>
<dbReference type="InterPro" id="IPR015421">
    <property type="entry name" value="PyrdxlP-dep_Trfase_major"/>
</dbReference>
<dbReference type="PANTHER" id="PTHR11999:SF70">
    <property type="entry name" value="MIP05841P"/>
    <property type="match status" value="1"/>
</dbReference>
<dbReference type="AlphaFoldDB" id="A0A4Y9Y106"/>
<comment type="similarity">
    <text evidence="5">Belongs to the group II decarboxylase family.</text>
</comment>